<evidence type="ECO:0000256" key="2">
    <source>
        <dbReference type="ARBA" id="ARBA00023136"/>
    </source>
</evidence>
<dbReference type="InterPro" id="IPR007110">
    <property type="entry name" value="Ig-like_dom"/>
</dbReference>
<feature type="domain" description="Ig-like" evidence="7">
    <location>
        <begin position="76"/>
        <end position="186"/>
    </location>
</feature>
<dbReference type="PANTHER" id="PTHR11640:SF136">
    <property type="entry name" value="NEPHRIN"/>
    <property type="match status" value="1"/>
</dbReference>
<comment type="caution">
    <text evidence="8">The sequence shown here is derived from an EMBL/GenBank/DDBJ whole genome shotgun (WGS) entry which is preliminary data.</text>
</comment>
<keyword evidence="5" id="KW-0393">Immunoglobulin domain</keyword>
<protein>
    <submittedName>
        <fullName evidence="8">Synaptogenesis protein syg-2</fullName>
    </submittedName>
</protein>
<comment type="subcellular location">
    <subcellularLocation>
        <location evidence="1">Membrane</location>
        <topology evidence="1">Single-pass type I membrane protein</topology>
    </subcellularLocation>
</comment>
<keyword evidence="3" id="KW-1015">Disulfide bond</keyword>
<proteinExistence type="predicted"/>
<dbReference type="Pfam" id="PF13927">
    <property type="entry name" value="Ig_3"/>
    <property type="match status" value="1"/>
</dbReference>
<dbReference type="OrthoDB" id="10028801at2759"/>
<dbReference type="GO" id="GO:0098609">
    <property type="term" value="P:cell-cell adhesion"/>
    <property type="evidence" value="ECO:0007669"/>
    <property type="project" value="TreeGrafter"/>
</dbReference>
<evidence type="ECO:0000259" key="7">
    <source>
        <dbReference type="PROSITE" id="PS50835"/>
    </source>
</evidence>
<dbReference type="GO" id="GO:0005886">
    <property type="term" value="C:plasma membrane"/>
    <property type="evidence" value="ECO:0007669"/>
    <property type="project" value="TreeGrafter"/>
</dbReference>
<evidence type="ECO:0000256" key="5">
    <source>
        <dbReference type="ARBA" id="ARBA00023319"/>
    </source>
</evidence>
<evidence type="ECO:0000256" key="3">
    <source>
        <dbReference type="ARBA" id="ARBA00023157"/>
    </source>
</evidence>
<dbReference type="GO" id="GO:0005911">
    <property type="term" value="C:cell-cell junction"/>
    <property type="evidence" value="ECO:0007669"/>
    <property type="project" value="TreeGrafter"/>
</dbReference>
<dbReference type="Proteomes" id="UP000770661">
    <property type="component" value="Unassembled WGS sequence"/>
</dbReference>
<reference evidence="8" key="1">
    <citation type="submission" date="2020-07" db="EMBL/GenBank/DDBJ databases">
        <title>The High-quality genome of the commercially important snow crab, Chionoecetes opilio.</title>
        <authorList>
            <person name="Jeong J.-H."/>
            <person name="Ryu S."/>
        </authorList>
    </citation>
    <scope>NUCLEOTIDE SEQUENCE</scope>
    <source>
        <strain evidence="8">MADBK_172401_WGS</strain>
        <tissue evidence="8">Digestive gland</tissue>
    </source>
</reference>
<evidence type="ECO:0000313" key="9">
    <source>
        <dbReference type="Proteomes" id="UP000770661"/>
    </source>
</evidence>
<dbReference type="Gene3D" id="2.60.40.10">
    <property type="entry name" value="Immunoglobulins"/>
    <property type="match status" value="3"/>
</dbReference>
<sequence>MKGGRRCLTDTQDDKKEVSATDPHLSSLRTKITFTPSHNDNGLEYSCHALHPALTQSAEHLTARVTLDVHYPPGAPEITGYTEGETVRAGDRKTLTCRSRGGNPLPEVFWYKDGTQIDKNFIKHRKYAVNDYEFEVQASDNMAKYEFAPSRVSINGPTEAKVADIISISCIAENSNPPSDVNLVINGQTPPGATSRTYKVEHGVGTL</sequence>
<dbReference type="InterPro" id="IPR036179">
    <property type="entry name" value="Ig-like_dom_sf"/>
</dbReference>
<dbReference type="SUPFAM" id="SSF48726">
    <property type="entry name" value="Immunoglobulin"/>
    <property type="match status" value="2"/>
</dbReference>
<gene>
    <name evidence="8" type="primary">NPHS1_6</name>
    <name evidence="8" type="ORF">GWK47_010542</name>
</gene>
<evidence type="ECO:0000256" key="4">
    <source>
        <dbReference type="ARBA" id="ARBA00023180"/>
    </source>
</evidence>
<evidence type="ECO:0000313" key="8">
    <source>
        <dbReference type="EMBL" id="KAG0716042.1"/>
    </source>
</evidence>
<dbReference type="PROSITE" id="PS50835">
    <property type="entry name" value="IG_LIKE"/>
    <property type="match status" value="1"/>
</dbReference>
<name>A0A8J5CQA5_CHIOP</name>
<evidence type="ECO:0000256" key="1">
    <source>
        <dbReference type="ARBA" id="ARBA00004479"/>
    </source>
</evidence>
<evidence type="ECO:0000256" key="6">
    <source>
        <dbReference type="SAM" id="MobiDB-lite"/>
    </source>
</evidence>
<keyword evidence="4" id="KW-0325">Glycoprotein</keyword>
<organism evidence="8 9">
    <name type="scientific">Chionoecetes opilio</name>
    <name type="common">Atlantic snow crab</name>
    <name type="synonym">Cancer opilio</name>
    <dbReference type="NCBI Taxonomy" id="41210"/>
    <lineage>
        <taxon>Eukaryota</taxon>
        <taxon>Metazoa</taxon>
        <taxon>Ecdysozoa</taxon>
        <taxon>Arthropoda</taxon>
        <taxon>Crustacea</taxon>
        <taxon>Multicrustacea</taxon>
        <taxon>Malacostraca</taxon>
        <taxon>Eumalacostraca</taxon>
        <taxon>Eucarida</taxon>
        <taxon>Decapoda</taxon>
        <taxon>Pleocyemata</taxon>
        <taxon>Brachyura</taxon>
        <taxon>Eubrachyura</taxon>
        <taxon>Majoidea</taxon>
        <taxon>Majidae</taxon>
        <taxon>Chionoecetes</taxon>
    </lineage>
</organism>
<keyword evidence="2" id="KW-0472">Membrane</keyword>
<dbReference type="PANTHER" id="PTHR11640">
    <property type="entry name" value="NEPHRIN"/>
    <property type="match status" value="1"/>
</dbReference>
<accession>A0A8J5CQA5</accession>
<dbReference type="AlphaFoldDB" id="A0A8J5CQA5"/>
<dbReference type="EMBL" id="JACEEZ010019127">
    <property type="protein sequence ID" value="KAG0716042.1"/>
    <property type="molecule type" value="Genomic_DNA"/>
</dbReference>
<feature type="region of interest" description="Disordered" evidence="6">
    <location>
        <begin position="1"/>
        <end position="23"/>
    </location>
</feature>
<dbReference type="InterPro" id="IPR051275">
    <property type="entry name" value="Cell_adhesion_signaling"/>
</dbReference>
<keyword evidence="9" id="KW-1185">Reference proteome</keyword>
<dbReference type="InterPro" id="IPR013783">
    <property type="entry name" value="Ig-like_fold"/>
</dbReference>
<dbReference type="GO" id="GO:0050839">
    <property type="term" value="F:cell adhesion molecule binding"/>
    <property type="evidence" value="ECO:0007669"/>
    <property type="project" value="TreeGrafter"/>
</dbReference>
<dbReference type="EMBL" id="JACEEZ010019127">
    <property type="protein sequence ID" value="KAG0716043.1"/>
    <property type="molecule type" value="Genomic_DNA"/>
</dbReference>